<dbReference type="GO" id="GO:0000166">
    <property type="term" value="F:nucleotide binding"/>
    <property type="evidence" value="ECO:0007669"/>
    <property type="project" value="InterPro"/>
</dbReference>
<evidence type="ECO:0000259" key="4">
    <source>
        <dbReference type="Pfam" id="PF01408"/>
    </source>
</evidence>
<name>A0A2W5QQ43_VARPD</name>
<protein>
    <submittedName>
        <fullName evidence="6">Oxidoreductase</fullName>
    </submittedName>
</protein>
<dbReference type="Pfam" id="PF01408">
    <property type="entry name" value="GFO_IDH_MocA"/>
    <property type="match status" value="1"/>
</dbReference>
<keyword evidence="2" id="KW-0560">Oxidoreductase</keyword>
<evidence type="ECO:0000313" key="6">
    <source>
        <dbReference type="EMBL" id="PZQ77035.1"/>
    </source>
</evidence>
<dbReference type="Gene3D" id="3.30.360.10">
    <property type="entry name" value="Dihydrodipicolinate Reductase, domain 2"/>
    <property type="match status" value="1"/>
</dbReference>
<reference evidence="6 7" key="1">
    <citation type="submission" date="2017-08" db="EMBL/GenBank/DDBJ databases">
        <title>Infants hospitalized years apart are colonized by the same room-sourced microbial strains.</title>
        <authorList>
            <person name="Brooks B."/>
            <person name="Olm M.R."/>
            <person name="Firek B.A."/>
            <person name="Baker R."/>
            <person name="Thomas B.C."/>
            <person name="Morowitz M.J."/>
            <person name="Banfield J.F."/>
        </authorList>
    </citation>
    <scope>NUCLEOTIDE SEQUENCE [LARGE SCALE GENOMIC DNA]</scope>
    <source>
        <strain evidence="6">S2_005_003_R2_41</strain>
    </source>
</reference>
<dbReference type="InterPro" id="IPR036291">
    <property type="entry name" value="NAD(P)-bd_dom_sf"/>
</dbReference>
<comment type="caution">
    <text evidence="6">The sequence shown here is derived from an EMBL/GenBank/DDBJ whole genome shotgun (WGS) entry which is preliminary data.</text>
</comment>
<evidence type="ECO:0000256" key="2">
    <source>
        <dbReference type="ARBA" id="ARBA00023002"/>
    </source>
</evidence>
<dbReference type="AlphaFoldDB" id="A0A2W5QQ43"/>
<accession>A0A2W5QQ43</accession>
<comment type="similarity">
    <text evidence="1">Belongs to the Gfo/Idh/MocA family.</text>
</comment>
<evidence type="ECO:0000256" key="1">
    <source>
        <dbReference type="ARBA" id="ARBA00010928"/>
    </source>
</evidence>
<dbReference type="PANTHER" id="PTHR43708">
    <property type="entry name" value="CONSERVED EXPRESSED OXIDOREDUCTASE (EUROFUNG)"/>
    <property type="match status" value="1"/>
</dbReference>
<evidence type="ECO:0000313" key="7">
    <source>
        <dbReference type="Proteomes" id="UP000249135"/>
    </source>
</evidence>
<dbReference type="SUPFAM" id="SSF51735">
    <property type="entry name" value="NAD(P)-binding Rossmann-fold domains"/>
    <property type="match status" value="1"/>
</dbReference>
<dbReference type="InterPro" id="IPR051317">
    <property type="entry name" value="Gfo/Idh/MocA_oxidoreduct"/>
</dbReference>
<evidence type="ECO:0000256" key="3">
    <source>
        <dbReference type="SAM" id="MobiDB-lite"/>
    </source>
</evidence>
<feature type="domain" description="Gfo/Idh/MocA-like oxidoreductase N-terminal" evidence="4">
    <location>
        <begin position="15"/>
        <end position="131"/>
    </location>
</feature>
<organism evidence="6 7">
    <name type="scientific">Variovorax paradoxus</name>
    <dbReference type="NCBI Taxonomy" id="34073"/>
    <lineage>
        <taxon>Bacteria</taxon>
        <taxon>Pseudomonadati</taxon>
        <taxon>Pseudomonadota</taxon>
        <taxon>Betaproteobacteria</taxon>
        <taxon>Burkholderiales</taxon>
        <taxon>Comamonadaceae</taxon>
        <taxon>Variovorax</taxon>
    </lineage>
</organism>
<dbReference type="Proteomes" id="UP000249135">
    <property type="component" value="Unassembled WGS sequence"/>
</dbReference>
<dbReference type="Pfam" id="PF02894">
    <property type="entry name" value="GFO_IDH_MocA_C"/>
    <property type="match status" value="1"/>
</dbReference>
<evidence type="ECO:0000259" key="5">
    <source>
        <dbReference type="Pfam" id="PF02894"/>
    </source>
</evidence>
<sequence>MSSQPPPTSPARAPVRVGLVGYGFAGQTFHAPVLSAVPDMVLSAVASSQPHKVHNDWPGVAVVPDVEALVARPDIDLVVVATPNAQHHPVAMAALRAGKHVVVDKPFTLDVAQARELAALATAQDRVLTVYQNRRWDADFLTLRALLTEGAVGRPVYFESHIDRFRPQVRDRWREQAMPGAGLWVDLGSHLLDQALQLFGPPDTLQLDTAALREGAQVEDCFHAVLRYESGLSAPLRVVLHATTLAAHAAPRYLLHGSLGSYVKEGVDPQEDALRAGGRPGGAGWGVDPREGLLVSSRDDGTVERRPMPNLPGDYARYYGRVRDAVRGTGPVPVTLEEAVELMAWLDLGRRSADEGCALSL</sequence>
<gene>
    <name evidence="6" type="ORF">DI563_05125</name>
</gene>
<feature type="region of interest" description="Disordered" evidence="3">
    <location>
        <begin position="271"/>
        <end position="292"/>
    </location>
</feature>
<dbReference type="NCBIfam" id="NF008607">
    <property type="entry name" value="PRK11579.1"/>
    <property type="match status" value="1"/>
</dbReference>
<dbReference type="PANTHER" id="PTHR43708:SF5">
    <property type="entry name" value="CONSERVED EXPRESSED OXIDOREDUCTASE (EUROFUNG)-RELATED"/>
    <property type="match status" value="1"/>
</dbReference>
<dbReference type="EMBL" id="QFPP01000033">
    <property type="protein sequence ID" value="PZQ77035.1"/>
    <property type="molecule type" value="Genomic_DNA"/>
</dbReference>
<dbReference type="Gene3D" id="3.40.50.720">
    <property type="entry name" value="NAD(P)-binding Rossmann-like Domain"/>
    <property type="match status" value="1"/>
</dbReference>
<proteinExistence type="inferred from homology"/>
<dbReference type="InterPro" id="IPR004104">
    <property type="entry name" value="Gfo/Idh/MocA-like_OxRdtase_C"/>
</dbReference>
<feature type="domain" description="Gfo/Idh/MocA-like oxidoreductase C-terminal" evidence="5">
    <location>
        <begin position="144"/>
        <end position="356"/>
    </location>
</feature>
<dbReference type="GO" id="GO:0016491">
    <property type="term" value="F:oxidoreductase activity"/>
    <property type="evidence" value="ECO:0007669"/>
    <property type="project" value="UniProtKB-KW"/>
</dbReference>
<dbReference type="InterPro" id="IPR000683">
    <property type="entry name" value="Gfo/Idh/MocA-like_OxRdtase_N"/>
</dbReference>